<dbReference type="SUPFAM" id="SSF89733">
    <property type="entry name" value="L-sulfolactate dehydrogenase-like"/>
    <property type="match status" value="1"/>
</dbReference>
<sequence>MTAAADGAHSSTPRRFPADAIEQFCRDVLAAAGADKATVDAATRAMMHGSRLGIDSHGVRLLDHYVRVLTEGRVNPNPNLRFLRKGGATTTLDADDAHGALAAFFAMEEAVRMAESFGIGAVAIRNSSHFGPAGAYALAAAERGMIGMAMCNSDSFVRLHDGAMRFHGTNPIACAVPVSGERPWLLDMATSAIPYNRIQLYKSLGRKLPAGTASRGDGEDTEEPGEAEMLAPLGGEFGYKGAGLAGLAEIFSAVLSGMRLSFEIAPMFGPDYSTPRGLGAFVMAIRPDAFGEDTGFEDGMRRYLATLRGSPARAGGKVMAPGDREWAEADRRAAEGIPLDPDTLEAFRRLAEGYGVGLPGNGDA</sequence>
<dbReference type="InterPro" id="IPR043143">
    <property type="entry name" value="Mal/L-sulf/L-lact_DH-like_NADP"/>
</dbReference>
<dbReference type="PANTHER" id="PTHR11091">
    <property type="entry name" value="OXIDOREDUCTASE-RELATED"/>
    <property type="match status" value="1"/>
</dbReference>
<dbReference type="InterPro" id="IPR003767">
    <property type="entry name" value="Malate/L-lactate_DH-like"/>
</dbReference>
<reference evidence="3" key="1">
    <citation type="submission" date="2022-08" db="EMBL/GenBank/DDBJ databases">
        <title>Chelativorans sichuanense sp. nov., a paraffin oil-degrading bacterium isolated from a mixture of oil-based drill cuttings and paddy soil.</title>
        <authorList>
            <person name="Yu J."/>
            <person name="Liu H."/>
            <person name="Chen Q."/>
        </authorList>
    </citation>
    <scope>NUCLEOTIDE SEQUENCE</scope>
    <source>
        <strain evidence="3">SCAU 2101</strain>
    </source>
</reference>
<dbReference type="Gene3D" id="1.10.1530.10">
    <property type="match status" value="1"/>
</dbReference>
<accession>A0A9X2X7R2</accession>
<evidence type="ECO:0000256" key="2">
    <source>
        <dbReference type="ARBA" id="ARBA00023002"/>
    </source>
</evidence>
<dbReference type="Gene3D" id="3.30.1370.60">
    <property type="entry name" value="Hypothetical oxidoreductase yiak, domain 2"/>
    <property type="match status" value="1"/>
</dbReference>
<evidence type="ECO:0000313" key="4">
    <source>
        <dbReference type="Proteomes" id="UP001149009"/>
    </source>
</evidence>
<dbReference type="PANTHER" id="PTHR11091:SF0">
    <property type="entry name" value="MALATE DEHYDROGENASE"/>
    <property type="match status" value="1"/>
</dbReference>
<keyword evidence="2" id="KW-0560">Oxidoreductase</keyword>
<dbReference type="Proteomes" id="UP001149009">
    <property type="component" value="Unassembled WGS sequence"/>
</dbReference>
<protein>
    <submittedName>
        <fullName evidence="3">Ldh family oxidoreductase</fullName>
    </submittedName>
</protein>
<comment type="caution">
    <text evidence="3">The sequence shown here is derived from an EMBL/GenBank/DDBJ whole genome shotgun (WGS) entry which is preliminary data.</text>
</comment>
<dbReference type="RefSeq" id="WP_261513924.1">
    <property type="nucleotide sequence ID" value="NZ_JAODNV010000004.1"/>
</dbReference>
<gene>
    <name evidence="3" type="ORF">NYR54_02750</name>
</gene>
<name>A0A9X2X7R2_9HYPH</name>
<dbReference type="GO" id="GO:0016491">
    <property type="term" value="F:oxidoreductase activity"/>
    <property type="evidence" value="ECO:0007669"/>
    <property type="project" value="UniProtKB-KW"/>
</dbReference>
<dbReference type="Pfam" id="PF02615">
    <property type="entry name" value="Ldh_2"/>
    <property type="match status" value="1"/>
</dbReference>
<proteinExistence type="inferred from homology"/>
<comment type="similarity">
    <text evidence="1">Belongs to the LDH2/MDH2 oxidoreductase family.</text>
</comment>
<dbReference type="InterPro" id="IPR036111">
    <property type="entry name" value="Mal/L-sulfo/L-lacto_DH-like_sf"/>
</dbReference>
<organism evidence="3 4">
    <name type="scientific">Chelativorans petroleitrophicus</name>
    <dbReference type="NCBI Taxonomy" id="2975484"/>
    <lineage>
        <taxon>Bacteria</taxon>
        <taxon>Pseudomonadati</taxon>
        <taxon>Pseudomonadota</taxon>
        <taxon>Alphaproteobacteria</taxon>
        <taxon>Hyphomicrobiales</taxon>
        <taxon>Phyllobacteriaceae</taxon>
        <taxon>Chelativorans</taxon>
    </lineage>
</organism>
<dbReference type="EMBL" id="JAODNV010000004">
    <property type="protein sequence ID" value="MCT8989220.1"/>
    <property type="molecule type" value="Genomic_DNA"/>
</dbReference>
<evidence type="ECO:0000256" key="1">
    <source>
        <dbReference type="ARBA" id="ARBA00006056"/>
    </source>
</evidence>
<evidence type="ECO:0000313" key="3">
    <source>
        <dbReference type="EMBL" id="MCT8989220.1"/>
    </source>
</evidence>
<keyword evidence="4" id="KW-1185">Reference proteome</keyword>
<dbReference type="InterPro" id="IPR043144">
    <property type="entry name" value="Mal/L-sulf/L-lact_DH-like_ah"/>
</dbReference>
<dbReference type="AlphaFoldDB" id="A0A9X2X7R2"/>